<dbReference type="GO" id="GO:0004527">
    <property type="term" value="F:exonuclease activity"/>
    <property type="evidence" value="ECO:0007669"/>
    <property type="project" value="UniProtKB-KW"/>
</dbReference>
<dbReference type="InterPro" id="IPR011108">
    <property type="entry name" value="RMMBL"/>
</dbReference>
<evidence type="ECO:0000313" key="8">
    <source>
        <dbReference type="EMBL" id="BAU89718.1"/>
    </source>
</evidence>
<dbReference type="OrthoDB" id="9770211at2"/>
<keyword evidence="6" id="KW-0694">RNA-binding</keyword>
<evidence type="ECO:0000256" key="6">
    <source>
        <dbReference type="ARBA" id="ARBA00022884"/>
    </source>
</evidence>
<reference evidence="8 9" key="1">
    <citation type="journal article" date="2016" name="Genome Announc.">
        <title>Complete Genome Sequence of Methylobacterium populi P-1M, Isolated from Pink-Pigmented Household Biofilm.</title>
        <authorList>
            <person name="Morohoshi T."/>
            <person name="Ikeda T."/>
        </authorList>
    </citation>
    <scope>NUCLEOTIDE SEQUENCE [LARGE SCALE GENOMIC DNA]</scope>
    <source>
        <strain evidence="8 9">P-1M</strain>
    </source>
</reference>
<protein>
    <submittedName>
        <fullName evidence="8">Beta-lactamase domain-containing protein</fullName>
    </submittedName>
</protein>
<dbReference type="RefSeq" id="WP_096484176.1">
    <property type="nucleotide sequence ID" value="NZ_AP014809.1"/>
</dbReference>
<dbReference type="InterPro" id="IPR055132">
    <property type="entry name" value="RNase_J_b_CASP"/>
</dbReference>
<evidence type="ECO:0000256" key="1">
    <source>
        <dbReference type="ARBA" id="ARBA00022722"/>
    </source>
</evidence>
<dbReference type="SUPFAM" id="SSF56281">
    <property type="entry name" value="Metallo-hydrolase/oxidoreductase"/>
    <property type="match status" value="1"/>
</dbReference>
<proteinExistence type="predicted"/>
<dbReference type="AlphaFoldDB" id="A0A161JLP2"/>
<dbReference type="Pfam" id="PF17770">
    <property type="entry name" value="RNase_J_C"/>
    <property type="match status" value="1"/>
</dbReference>
<evidence type="ECO:0000256" key="5">
    <source>
        <dbReference type="ARBA" id="ARBA00022839"/>
    </source>
</evidence>
<dbReference type="Pfam" id="PF00753">
    <property type="entry name" value="Lactamase_B"/>
    <property type="match status" value="1"/>
</dbReference>
<dbReference type="GO" id="GO:0003723">
    <property type="term" value="F:RNA binding"/>
    <property type="evidence" value="ECO:0007669"/>
    <property type="project" value="UniProtKB-KW"/>
</dbReference>
<dbReference type="Gene3D" id="3.10.20.580">
    <property type="match status" value="1"/>
</dbReference>
<dbReference type="Proteomes" id="UP000218288">
    <property type="component" value="Chromosome"/>
</dbReference>
<gene>
    <name evidence="8" type="ORF">MPPM_1113</name>
</gene>
<dbReference type="Gene3D" id="3.60.15.10">
    <property type="entry name" value="Ribonuclease Z/Hydroxyacylglutathione hydrolase-like"/>
    <property type="match status" value="1"/>
</dbReference>
<dbReference type="Pfam" id="PF07521">
    <property type="entry name" value="RMMBL"/>
    <property type="match status" value="1"/>
</dbReference>
<dbReference type="InterPro" id="IPR041636">
    <property type="entry name" value="RNase_J_C"/>
</dbReference>
<dbReference type="GO" id="GO:0046872">
    <property type="term" value="F:metal ion binding"/>
    <property type="evidence" value="ECO:0007669"/>
    <property type="project" value="UniProtKB-KW"/>
</dbReference>
<sequence length="557" mass="60492">MTTRQDELVFVPLGGVGEIGMNAGLYGIGPEKQRKWIMVDCGMGFAGEEGLPGIDLMFPDLTFIEERKKDLLGIFITHAHEDHIGAISELWPRLKAPVYATRFAKNLLETRRLSEPGAPKVDLREVKPGRRVTVGPFEIEFVPVAHSIPESNAVAIRTEHGLVLHTGDWKLDDTPVAGDTTSPEAFTALGDEGILALICDSTNVLREGRSPSEAEVSATLRKLIENAPHRVAVTTFASNVARIRAVAEAAQACGRQVIAVGRAMDRVIDVARECGYLDGLPDFLSADSYSHVPRDKVVCLLTGSQGEPRAAMSRVSRHDHPAISLTAGDRVIFSSRAIPGNERDVGAIINDLIEDGIEVITDRTELVHVSGHPRREEMVAMYSWTRPKAVVPVHGEALHLDEHARFARSQGVETVVKARNGAVVRLAPGKPEVVEHVRAGRLYKDGNVLIDSKDRAIPERRKLSQTGLVSVALAIDERGEMAGEPAVDIMGLPNRGRSGEPLLDTVVDTVNRTINGLSRGKMKDSEAVEIAVDRAVRSAVNEAWGKKPACHVQVVEV</sequence>
<evidence type="ECO:0000256" key="4">
    <source>
        <dbReference type="ARBA" id="ARBA00022833"/>
    </source>
</evidence>
<dbReference type="PANTHER" id="PTHR43694">
    <property type="entry name" value="RIBONUCLEASE J"/>
    <property type="match status" value="1"/>
</dbReference>
<evidence type="ECO:0000256" key="2">
    <source>
        <dbReference type="ARBA" id="ARBA00022723"/>
    </source>
</evidence>
<organism evidence="8 9">
    <name type="scientific">Methylorubrum populi</name>
    <dbReference type="NCBI Taxonomy" id="223967"/>
    <lineage>
        <taxon>Bacteria</taxon>
        <taxon>Pseudomonadati</taxon>
        <taxon>Pseudomonadota</taxon>
        <taxon>Alphaproteobacteria</taxon>
        <taxon>Hyphomicrobiales</taxon>
        <taxon>Methylobacteriaceae</taxon>
        <taxon>Methylorubrum</taxon>
    </lineage>
</organism>
<evidence type="ECO:0000256" key="3">
    <source>
        <dbReference type="ARBA" id="ARBA00022801"/>
    </source>
</evidence>
<keyword evidence="1" id="KW-0540">Nuclease</keyword>
<dbReference type="Gene3D" id="3.40.50.10710">
    <property type="entry name" value="Metallo-hydrolase/oxidoreductase"/>
    <property type="match status" value="1"/>
</dbReference>
<keyword evidence="4" id="KW-0862">Zinc</keyword>
<evidence type="ECO:0000259" key="7">
    <source>
        <dbReference type="SMART" id="SM00849"/>
    </source>
</evidence>
<dbReference type="Pfam" id="PF22505">
    <property type="entry name" value="RNase_J_b_CASP"/>
    <property type="match status" value="1"/>
</dbReference>
<evidence type="ECO:0000313" key="9">
    <source>
        <dbReference type="Proteomes" id="UP000218288"/>
    </source>
</evidence>
<name>A0A161JLP2_9HYPH</name>
<dbReference type="SMART" id="SM00849">
    <property type="entry name" value="Lactamase_B"/>
    <property type="match status" value="1"/>
</dbReference>
<dbReference type="PANTHER" id="PTHR43694:SF1">
    <property type="entry name" value="RIBONUCLEASE J"/>
    <property type="match status" value="1"/>
</dbReference>
<feature type="domain" description="Metallo-beta-lactamase" evidence="7">
    <location>
        <begin position="20"/>
        <end position="220"/>
    </location>
</feature>
<keyword evidence="5" id="KW-0269">Exonuclease</keyword>
<dbReference type="InterPro" id="IPR036866">
    <property type="entry name" value="RibonucZ/Hydroxyglut_hydro"/>
</dbReference>
<keyword evidence="2" id="KW-0479">Metal-binding</keyword>
<keyword evidence="3" id="KW-0378">Hydrolase</keyword>
<dbReference type="InterPro" id="IPR001279">
    <property type="entry name" value="Metallo-B-lactamas"/>
</dbReference>
<accession>A0A161JLP2</accession>
<dbReference type="InterPro" id="IPR042173">
    <property type="entry name" value="RNase_J_2"/>
</dbReference>
<dbReference type="CDD" id="cd07714">
    <property type="entry name" value="RNaseJ_MBL-fold"/>
    <property type="match status" value="1"/>
</dbReference>
<dbReference type="EMBL" id="AP014809">
    <property type="protein sequence ID" value="BAU89718.1"/>
    <property type="molecule type" value="Genomic_DNA"/>
</dbReference>